<proteinExistence type="predicted"/>
<name>A0AAJ0FGU5_9PEZI</name>
<protein>
    <submittedName>
        <fullName evidence="3">Protein-tyrosine phosphatase-like protein</fullName>
    </submittedName>
</protein>
<feature type="transmembrane region" description="Helical" evidence="1">
    <location>
        <begin position="132"/>
        <end position="148"/>
    </location>
</feature>
<dbReference type="AlphaFoldDB" id="A0AAJ0FGU5"/>
<evidence type="ECO:0000259" key="2">
    <source>
        <dbReference type="PROSITE" id="PS50056"/>
    </source>
</evidence>
<dbReference type="PANTHER" id="PTHR31126">
    <property type="entry name" value="TYROSINE-PROTEIN PHOSPHATASE"/>
    <property type="match status" value="1"/>
</dbReference>
<keyword evidence="4" id="KW-1185">Reference proteome</keyword>
<dbReference type="Pfam" id="PF13350">
    <property type="entry name" value="Y_phosphatase3"/>
    <property type="match status" value="2"/>
</dbReference>
<dbReference type="InterPro" id="IPR029021">
    <property type="entry name" value="Prot-tyrosine_phosphatase-like"/>
</dbReference>
<dbReference type="PROSITE" id="PS50056">
    <property type="entry name" value="TYR_PHOSPHATASE_2"/>
    <property type="match status" value="1"/>
</dbReference>
<dbReference type="InterPro" id="IPR016130">
    <property type="entry name" value="Tyr_Pase_AS"/>
</dbReference>
<dbReference type="GO" id="GO:0004721">
    <property type="term" value="F:phosphoprotein phosphatase activity"/>
    <property type="evidence" value="ECO:0007669"/>
    <property type="project" value="InterPro"/>
</dbReference>
<keyword evidence="1" id="KW-1133">Transmembrane helix</keyword>
<dbReference type="SUPFAM" id="SSF52799">
    <property type="entry name" value="(Phosphotyrosine protein) phosphatases II"/>
    <property type="match status" value="1"/>
</dbReference>
<sequence length="301" mass="33694">MTWAPGAPVSSEAEADDDDFDNILNFRDVGRTVNEYVGRQLVREGLLFRSARLDDATSRDRHVLKTVFGIRTVVDLRTKTEHINALKKRQADAVALGKSNAALAEPLHIPGLQYLEIKLTGRRFEMFLLSQLSWWGLIKFLVLFLFGFRMRAIAVLGREVMLPRGLVGLGLDTLDKSSPEIADTLNSLIQPGALPALIHCTQGKDRTGIIIILVLLVLGISPDAIHHDYQLSDEALLPEMESRLAEIREIGLTDDWGRTSKILVARTVEHLEVSYGGLDNYLDGIGFDHSRREKLRELLSY</sequence>
<dbReference type="PANTHER" id="PTHR31126:SF1">
    <property type="entry name" value="TYROSINE SPECIFIC PROTEIN PHOSPHATASES DOMAIN-CONTAINING PROTEIN"/>
    <property type="match status" value="1"/>
</dbReference>
<keyword evidence="1" id="KW-0812">Transmembrane</keyword>
<comment type="caution">
    <text evidence="3">The sequence shown here is derived from an EMBL/GenBank/DDBJ whole genome shotgun (WGS) entry which is preliminary data.</text>
</comment>
<reference evidence="3" key="1">
    <citation type="submission" date="2023-06" db="EMBL/GenBank/DDBJ databases">
        <title>Genome-scale phylogeny and comparative genomics of the fungal order Sordariales.</title>
        <authorList>
            <consortium name="Lawrence Berkeley National Laboratory"/>
            <person name="Hensen N."/>
            <person name="Bonometti L."/>
            <person name="Westerberg I."/>
            <person name="Brannstrom I.O."/>
            <person name="Guillou S."/>
            <person name="Cros-Aarteil S."/>
            <person name="Calhoun S."/>
            <person name="Haridas S."/>
            <person name="Kuo A."/>
            <person name="Mondo S."/>
            <person name="Pangilinan J."/>
            <person name="Riley R."/>
            <person name="Labutti K."/>
            <person name="Andreopoulos B."/>
            <person name="Lipzen A."/>
            <person name="Chen C."/>
            <person name="Yanf M."/>
            <person name="Daum C."/>
            <person name="Ng V."/>
            <person name="Clum A."/>
            <person name="Steindorff A."/>
            <person name="Ohm R."/>
            <person name="Martin F."/>
            <person name="Silar P."/>
            <person name="Natvig D."/>
            <person name="Lalanne C."/>
            <person name="Gautier V."/>
            <person name="Ament-Velasquez S.L."/>
            <person name="Kruys A."/>
            <person name="Hutchinson M.I."/>
            <person name="Powell A.J."/>
            <person name="Barry K."/>
            <person name="Miller A.N."/>
            <person name="Grigoriev I.V."/>
            <person name="Debuchy R."/>
            <person name="Gladieux P."/>
            <person name="Thoren M.H."/>
            <person name="Johannesson H."/>
        </authorList>
    </citation>
    <scope>NUCLEOTIDE SEQUENCE</scope>
    <source>
        <strain evidence="3">PSN4</strain>
    </source>
</reference>
<accession>A0AAJ0FGU5</accession>
<dbReference type="EMBL" id="MU839827">
    <property type="protein sequence ID" value="KAK1760470.1"/>
    <property type="molecule type" value="Genomic_DNA"/>
</dbReference>
<dbReference type="InterPro" id="IPR000387">
    <property type="entry name" value="Tyr_Pase_dom"/>
</dbReference>
<evidence type="ECO:0000256" key="1">
    <source>
        <dbReference type="SAM" id="Phobius"/>
    </source>
</evidence>
<keyword evidence="1" id="KW-0472">Membrane</keyword>
<gene>
    <name evidence="3" type="ORF">QBC47DRAFT_367190</name>
</gene>
<feature type="domain" description="Tyrosine specific protein phosphatases" evidence="2">
    <location>
        <begin position="179"/>
        <end position="216"/>
    </location>
</feature>
<dbReference type="Gene3D" id="3.90.190.10">
    <property type="entry name" value="Protein tyrosine phosphatase superfamily"/>
    <property type="match status" value="1"/>
</dbReference>
<evidence type="ECO:0000313" key="3">
    <source>
        <dbReference type="EMBL" id="KAK1760470.1"/>
    </source>
</evidence>
<dbReference type="Proteomes" id="UP001239445">
    <property type="component" value="Unassembled WGS sequence"/>
</dbReference>
<evidence type="ECO:0000313" key="4">
    <source>
        <dbReference type="Proteomes" id="UP001239445"/>
    </source>
</evidence>
<dbReference type="InterPro" id="IPR026893">
    <property type="entry name" value="Tyr/Ser_Pase_IphP-type"/>
</dbReference>
<dbReference type="PROSITE" id="PS00383">
    <property type="entry name" value="TYR_PHOSPHATASE_1"/>
    <property type="match status" value="1"/>
</dbReference>
<organism evidence="3 4">
    <name type="scientific">Echria macrotheca</name>
    <dbReference type="NCBI Taxonomy" id="438768"/>
    <lineage>
        <taxon>Eukaryota</taxon>
        <taxon>Fungi</taxon>
        <taxon>Dikarya</taxon>
        <taxon>Ascomycota</taxon>
        <taxon>Pezizomycotina</taxon>
        <taxon>Sordariomycetes</taxon>
        <taxon>Sordariomycetidae</taxon>
        <taxon>Sordariales</taxon>
        <taxon>Schizotheciaceae</taxon>
        <taxon>Echria</taxon>
    </lineage>
</organism>